<gene>
    <name evidence="1" type="ORF">FCALED_LOCUS17015</name>
</gene>
<sequence>PSVTFHDACFSTSLKGGLSFLALLFTPPTSTSLYEAISKDP</sequence>
<name>A0A9N9J369_9GLOM</name>
<dbReference type="EMBL" id="CAJVPQ010023291">
    <property type="protein sequence ID" value="CAG8762409.1"/>
    <property type="molecule type" value="Genomic_DNA"/>
</dbReference>
<proteinExistence type="predicted"/>
<protein>
    <submittedName>
        <fullName evidence="1">6622_t:CDS:1</fullName>
    </submittedName>
</protein>
<organism evidence="1 2">
    <name type="scientific">Funneliformis caledonium</name>
    <dbReference type="NCBI Taxonomy" id="1117310"/>
    <lineage>
        <taxon>Eukaryota</taxon>
        <taxon>Fungi</taxon>
        <taxon>Fungi incertae sedis</taxon>
        <taxon>Mucoromycota</taxon>
        <taxon>Glomeromycotina</taxon>
        <taxon>Glomeromycetes</taxon>
        <taxon>Glomerales</taxon>
        <taxon>Glomeraceae</taxon>
        <taxon>Funneliformis</taxon>
    </lineage>
</organism>
<dbReference type="AlphaFoldDB" id="A0A9N9J369"/>
<accession>A0A9N9J369</accession>
<evidence type="ECO:0000313" key="1">
    <source>
        <dbReference type="EMBL" id="CAG8762409.1"/>
    </source>
</evidence>
<reference evidence="1" key="1">
    <citation type="submission" date="2021-06" db="EMBL/GenBank/DDBJ databases">
        <authorList>
            <person name="Kallberg Y."/>
            <person name="Tangrot J."/>
            <person name="Rosling A."/>
        </authorList>
    </citation>
    <scope>NUCLEOTIDE SEQUENCE</scope>
    <source>
        <strain evidence="1">UK204</strain>
    </source>
</reference>
<keyword evidence="2" id="KW-1185">Reference proteome</keyword>
<evidence type="ECO:0000313" key="2">
    <source>
        <dbReference type="Proteomes" id="UP000789570"/>
    </source>
</evidence>
<feature type="non-terminal residue" evidence="1">
    <location>
        <position position="1"/>
    </location>
</feature>
<comment type="caution">
    <text evidence="1">The sequence shown here is derived from an EMBL/GenBank/DDBJ whole genome shotgun (WGS) entry which is preliminary data.</text>
</comment>
<dbReference type="Proteomes" id="UP000789570">
    <property type="component" value="Unassembled WGS sequence"/>
</dbReference>